<evidence type="ECO:0000256" key="2">
    <source>
        <dbReference type="ARBA" id="ARBA00009477"/>
    </source>
</evidence>
<feature type="domain" description="Multidrug resistance protein MdtA-like alpha-helical hairpin" evidence="4">
    <location>
        <begin position="143"/>
        <end position="208"/>
    </location>
</feature>
<evidence type="ECO:0000259" key="6">
    <source>
        <dbReference type="Pfam" id="PF25944"/>
    </source>
</evidence>
<dbReference type="Gene3D" id="2.40.30.170">
    <property type="match status" value="1"/>
</dbReference>
<dbReference type="GO" id="GO:0005886">
    <property type="term" value="C:plasma membrane"/>
    <property type="evidence" value="ECO:0007669"/>
    <property type="project" value="TreeGrafter"/>
</dbReference>
<accession>A0AAC9KA37</accession>
<evidence type="ECO:0000313" key="9">
    <source>
        <dbReference type="Proteomes" id="UP000182373"/>
    </source>
</evidence>
<dbReference type="AlphaFoldDB" id="A0AAC9KA37"/>
<feature type="domain" description="Multidrug resistance protein MdtA-like barrel-sandwich hybrid" evidence="5">
    <location>
        <begin position="100"/>
        <end position="236"/>
    </location>
</feature>
<proteinExistence type="inferred from homology"/>
<dbReference type="GO" id="GO:0022857">
    <property type="term" value="F:transmembrane transporter activity"/>
    <property type="evidence" value="ECO:0007669"/>
    <property type="project" value="InterPro"/>
</dbReference>
<evidence type="ECO:0000256" key="3">
    <source>
        <dbReference type="SAM" id="MobiDB-lite"/>
    </source>
</evidence>
<dbReference type="InterPro" id="IPR058624">
    <property type="entry name" value="MdtA-like_HH"/>
</dbReference>
<organism evidence="8 9">
    <name type="scientific">Granulibacter bethesdensis</name>
    <dbReference type="NCBI Taxonomy" id="364410"/>
    <lineage>
        <taxon>Bacteria</taxon>
        <taxon>Pseudomonadati</taxon>
        <taxon>Pseudomonadota</taxon>
        <taxon>Alphaproteobacteria</taxon>
        <taxon>Acetobacterales</taxon>
        <taxon>Acetobacteraceae</taxon>
        <taxon>Granulibacter</taxon>
    </lineage>
</organism>
<sequence>MVRQDLTSMHDRFVHIPTSSASTHRSDVVKRPSHAGGGLMKAASLAAFIAAALLTGTAQIALAQGRPGGGPPPVGVIKAEKLPYTQTNEFVGRIQATDRVNLVPRVTAFLEQQLFKEGAEVKKGDLLYTLEKPPFEADVQAKAAAVQQAQATLNNAQLTMGRAKALLNTPAGQRSVYDDSRAAVLADEAQVMANQAQLRSAQINLAYTDIRAPIAGKIGRTSLTIGNVVTPNTGTLATIVSQDPMWILFPVPVPEALELRNRYYKKGGLKAVKIKLRLPDGRIYDQTGDLNFTDNTISSTTDTIMLRATIANPIISKDGDHAVRELIDGEFVQVIMEGVQPVEALTIPRAAVLSDQEGNYVYTVNTQNEAVRTNVELGASDQKNVVVLKGLTPGQTVIVEGVQRVMKPGQKVAPGPASPNPATTPPPPARG</sequence>
<protein>
    <submittedName>
        <fullName evidence="8">Acriflavin resistance periplasmic protein</fullName>
    </submittedName>
</protein>
<dbReference type="GO" id="GO:0046677">
    <property type="term" value="P:response to antibiotic"/>
    <property type="evidence" value="ECO:0007669"/>
    <property type="project" value="TreeGrafter"/>
</dbReference>
<evidence type="ECO:0000259" key="4">
    <source>
        <dbReference type="Pfam" id="PF25876"/>
    </source>
</evidence>
<dbReference type="EMBL" id="CP018191">
    <property type="protein sequence ID" value="APH53919.1"/>
    <property type="molecule type" value="Genomic_DNA"/>
</dbReference>
<dbReference type="Pfam" id="PF25944">
    <property type="entry name" value="Beta-barrel_RND"/>
    <property type="match status" value="1"/>
</dbReference>
<feature type="compositionally biased region" description="Pro residues" evidence="3">
    <location>
        <begin position="416"/>
        <end position="431"/>
    </location>
</feature>
<dbReference type="Gene3D" id="2.40.420.20">
    <property type="match status" value="1"/>
</dbReference>
<reference evidence="9" key="1">
    <citation type="submission" date="2016-11" db="EMBL/GenBank/DDBJ databases">
        <title>Comparative genomic and phenotypic analysis of Granulibacter bethesdensis clinical isolates from patients with chronic granulomatous disease.</title>
        <authorList>
            <person name="Zarember K.A."/>
            <person name="Porcella S.F."/>
            <person name="Chu J."/>
            <person name="Ding L."/>
            <person name="Dahlstrom E."/>
            <person name="Barbian K."/>
            <person name="Martens C."/>
            <person name="Sykora L."/>
            <person name="Kramer S."/>
            <person name="Pettinato A.M."/>
            <person name="Hong H."/>
            <person name="Wald G."/>
            <person name="Berg L.J."/>
            <person name="Rogge L.S."/>
            <person name="Greenberg D.E."/>
            <person name="Falcone E.L."/>
            <person name="Neves J.F."/>
            <person name="Simoes M.J."/>
            <person name="Casal M."/>
            <person name="Rodriguez-Lopez F.C."/>
            <person name="Zelazny A."/>
            <person name="Gallin J.I."/>
            <person name="Holland S.M."/>
        </authorList>
    </citation>
    <scope>NUCLEOTIDE SEQUENCE [LARGE SCALE GENOMIC DNA]</scope>
    <source>
        <strain evidence="9">NIH9.1</strain>
    </source>
</reference>
<name>A0AAC9KA37_9PROT</name>
<dbReference type="PANTHER" id="PTHR30158">
    <property type="entry name" value="ACRA/E-RELATED COMPONENT OF DRUG EFFLUX TRANSPORTER"/>
    <property type="match status" value="1"/>
</dbReference>
<feature type="domain" description="Multidrug resistance protein MdtA-like beta-barrel" evidence="6">
    <location>
        <begin position="244"/>
        <end position="313"/>
    </location>
</feature>
<dbReference type="InterPro" id="IPR006143">
    <property type="entry name" value="RND_pump_MFP"/>
</dbReference>
<comment type="similarity">
    <text evidence="2">Belongs to the membrane fusion protein (MFP) (TC 8.A.1) family.</text>
</comment>
<dbReference type="Pfam" id="PF25917">
    <property type="entry name" value="BSH_RND"/>
    <property type="match status" value="1"/>
</dbReference>
<gene>
    <name evidence="8" type="ORF">GbCGDNIH9_0672</name>
</gene>
<comment type="subcellular location">
    <subcellularLocation>
        <location evidence="1">Cell envelope</location>
    </subcellularLocation>
</comment>
<evidence type="ECO:0000256" key="1">
    <source>
        <dbReference type="ARBA" id="ARBA00004196"/>
    </source>
</evidence>
<dbReference type="Pfam" id="PF25967">
    <property type="entry name" value="RND-MFP_C"/>
    <property type="match status" value="1"/>
</dbReference>
<dbReference type="Pfam" id="PF25876">
    <property type="entry name" value="HH_MFP_RND"/>
    <property type="match status" value="1"/>
</dbReference>
<feature type="region of interest" description="Disordered" evidence="3">
    <location>
        <begin position="408"/>
        <end position="431"/>
    </location>
</feature>
<dbReference type="GO" id="GO:0030313">
    <property type="term" value="C:cell envelope"/>
    <property type="evidence" value="ECO:0007669"/>
    <property type="project" value="UniProtKB-SubCell"/>
</dbReference>
<feature type="domain" description="Multidrug resistance protein MdtA-like C-terminal permuted SH3" evidence="7">
    <location>
        <begin position="344"/>
        <end position="404"/>
    </location>
</feature>
<dbReference type="Proteomes" id="UP000182373">
    <property type="component" value="Chromosome"/>
</dbReference>
<feature type="region of interest" description="Disordered" evidence="3">
    <location>
        <begin position="13"/>
        <end position="32"/>
    </location>
</feature>
<evidence type="ECO:0000259" key="7">
    <source>
        <dbReference type="Pfam" id="PF25967"/>
    </source>
</evidence>
<dbReference type="Gene3D" id="1.10.287.470">
    <property type="entry name" value="Helix hairpin bin"/>
    <property type="match status" value="1"/>
</dbReference>
<evidence type="ECO:0000313" key="8">
    <source>
        <dbReference type="EMBL" id="APH53919.1"/>
    </source>
</evidence>
<dbReference type="InterPro" id="IPR058627">
    <property type="entry name" value="MdtA-like_C"/>
</dbReference>
<dbReference type="PANTHER" id="PTHR30158:SF3">
    <property type="entry name" value="MULTIDRUG EFFLUX PUMP SUBUNIT ACRA-RELATED"/>
    <property type="match status" value="1"/>
</dbReference>
<dbReference type="NCBIfam" id="TIGR01730">
    <property type="entry name" value="RND_mfp"/>
    <property type="match status" value="1"/>
</dbReference>
<dbReference type="InterPro" id="IPR058626">
    <property type="entry name" value="MdtA-like_b-barrel"/>
</dbReference>
<dbReference type="InterPro" id="IPR058625">
    <property type="entry name" value="MdtA-like_BSH"/>
</dbReference>
<dbReference type="Gene3D" id="2.40.50.100">
    <property type="match status" value="1"/>
</dbReference>
<evidence type="ECO:0000259" key="5">
    <source>
        <dbReference type="Pfam" id="PF25917"/>
    </source>
</evidence>
<dbReference type="SUPFAM" id="SSF111369">
    <property type="entry name" value="HlyD-like secretion proteins"/>
    <property type="match status" value="1"/>
</dbReference>